<proteinExistence type="predicted"/>
<feature type="compositionally biased region" description="Polar residues" evidence="1">
    <location>
        <begin position="384"/>
        <end position="397"/>
    </location>
</feature>
<keyword evidence="3" id="KW-1185">Reference proteome</keyword>
<name>A0A9D4CF24_DREPO</name>
<protein>
    <submittedName>
        <fullName evidence="2">Uncharacterized protein</fullName>
    </submittedName>
</protein>
<feature type="region of interest" description="Disordered" evidence="1">
    <location>
        <begin position="310"/>
        <end position="353"/>
    </location>
</feature>
<feature type="compositionally biased region" description="Pro residues" evidence="1">
    <location>
        <begin position="337"/>
        <end position="346"/>
    </location>
</feature>
<organism evidence="2 3">
    <name type="scientific">Dreissena polymorpha</name>
    <name type="common">Zebra mussel</name>
    <name type="synonym">Mytilus polymorpha</name>
    <dbReference type="NCBI Taxonomy" id="45954"/>
    <lineage>
        <taxon>Eukaryota</taxon>
        <taxon>Metazoa</taxon>
        <taxon>Spiralia</taxon>
        <taxon>Lophotrochozoa</taxon>
        <taxon>Mollusca</taxon>
        <taxon>Bivalvia</taxon>
        <taxon>Autobranchia</taxon>
        <taxon>Heteroconchia</taxon>
        <taxon>Euheterodonta</taxon>
        <taxon>Imparidentia</taxon>
        <taxon>Neoheterodontei</taxon>
        <taxon>Myida</taxon>
        <taxon>Dreissenoidea</taxon>
        <taxon>Dreissenidae</taxon>
        <taxon>Dreissena</taxon>
    </lineage>
</organism>
<evidence type="ECO:0000313" key="3">
    <source>
        <dbReference type="Proteomes" id="UP000828390"/>
    </source>
</evidence>
<reference evidence="2" key="2">
    <citation type="submission" date="2020-11" db="EMBL/GenBank/DDBJ databases">
        <authorList>
            <person name="McCartney M.A."/>
            <person name="Auch B."/>
            <person name="Kono T."/>
            <person name="Mallez S."/>
            <person name="Becker A."/>
            <person name="Gohl D.M."/>
            <person name="Silverstein K.A.T."/>
            <person name="Koren S."/>
            <person name="Bechman K.B."/>
            <person name="Herman A."/>
            <person name="Abrahante J.E."/>
            <person name="Garbe J."/>
        </authorList>
    </citation>
    <scope>NUCLEOTIDE SEQUENCE</scope>
    <source>
        <strain evidence="2">Duluth1</strain>
        <tissue evidence="2">Whole animal</tissue>
    </source>
</reference>
<dbReference type="AlphaFoldDB" id="A0A9D4CF24"/>
<feature type="region of interest" description="Disordered" evidence="1">
    <location>
        <begin position="67"/>
        <end position="88"/>
    </location>
</feature>
<evidence type="ECO:0000256" key="1">
    <source>
        <dbReference type="SAM" id="MobiDB-lite"/>
    </source>
</evidence>
<reference evidence="2" key="1">
    <citation type="journal article" date="2019" name="bioRxiv">
        <title>The Genome of the Zebra Mussel, Dreissena polymorpha: A Resource for Invasive Species Research.</title>
        <authorList>
            <person name="McCartney M.A."/>
            <person name="Auch B."/>
            <person name="Kono T."/>
            <person name="Mallez S."/>
            <person name="Zhang Y."/>
            <person name="Obille A."/>
            <person name="Becker A."/>
            <person name="Abrahante J.E."/>
            <person name="Garbe J."/>
            <person name="Badalamenti J.P."/>
            <person name="Herman A."/>
            <person name="Mangelson H."/>
            <person name="Liachko I."/>
            <person name="Sullivan S."/>
            <person name="Sone E.D."/>
            <person name="Koren S."/>
            <person name="Silverstein K.A.T."/>
            <person name="Beckman K.B."/>
            <person name="Gohl D.M."/>
        </authorList>
    </citation>
    <scope>NUCLEOTIDE SEQUENCE</scope>
    <source>
        <strain evidence="2">Duluth1</strain>
        <tissue evidence="2">Whole animal</tissue>
    </source>
</reference>
<feature type="compositionally biased region" description="Polar residues" evidence="1">
    <location>
        <begin position="67"/>
        <end position="80"/>
    </location>
</feature>
<feature type="region of interest" description="Disordered" evidence="1">
    <location>
        <begin position="384"/>
        <end position="452"/>
    </location>
</feature>
<comment type="caution">
    <text evidence="2">The sequence shown here is derived from an EMBL/GenBank/DDBJ whole genome shotgun (WGS) entry which is preliminary data.</text>
</comment>
<feature type="compositionally biased region" description="Basic residues" evidence="1">
    <location>
        <begin position="422"/>
        <end position="437"/>
    </location>
</feature>
<dbReference type="Proteomes" id="UP000828390">
    <property type="component" value="Unassembled WGS sequence"/>
</dbReference>
<accession>A0A9D4CF24</accession>
<gene>
    <name evidence="2" type="ORF">DPMN_049856</name>
</gene>
<evidence type="ECO:0000313" key="2">
    <source>
        <dbReference type="EMBL" id="KAH3724054.1"/>
    </source>
</evidence>
<dbReference type="EMBL" id="JAIWYP010000012">
    <property type="protein sequence ID" value="KAH3724054.1"/>
    <property type="molecule type" value="Genomic_DNA"/>
</dbReference>
<feature type="compositionally biased region" description="Acidic residues" evidence="1">
    <location>
        <begin position="317"/>
        <end position="327"/>
    </location>
</feature>
<sequence>MKTIPAPFITIPDSIMPAAGSRHDFSIVRQKTMKFDLWGIIPLNKRSLTFYTPGSAKDLILEGTKPKTTSEGAEATQVTHPTPERRVPVLGPTRQQTQLYLKRDDRLSETRQAVVPIDGPTRQIAVSGRLSSGDLAVFDDKAANAVLLDAEMQLKSGYPTIATSSMVARRSHMSLPEDVESQPDMKFFAELVKPVKKWKFQKEKLKTLEPSKHGFHQRSQSPTFRRLVSATEKLQHLVTLGDSDAPSPSVDIIETQVEMPPEAVVRSSSRYTKSEPNTTRVNKVESLPATGNFYPTGRFNFQPEVRTIEPVRREEPFVEEDEDEEDSYTCTPSPRLLTPPPPPPPFVKKHKQRSKRLHQEFKVDFKKLDSHSELHLFLPHIQDNSRAATPDSPNTNYYKMRHELPPINDFPGQKSPDDERNKSKKKQTKKKKKHPSRIKSGINDETGVSDHLNDVPTLISLANDNDYHPESMCVFEKCKFHQHRKTMNIRQP</sequence>